<name>A9KS87_LACP7</name>
<dbReference type="SUPFAM" id="SSF52743">
    <property type="entry name" value="Subtilisin-like"/>
    <property type="match status" value="1"/>
</dbReference>
<dbReference type="OrthoDB" id="9762689at2"/>
<dbReference type="eggNOG" id="COG1404">
    <property type="taxonomic scope" value="Bacteria"/>
</dbReference>
<dbReference type="InterPro" id="IPR036852">
    <property type="entry name" value="Peptidase_S8/S53_dom_sf"/>
</dbReference>
<evidence type="ECO:0000256" key="7">
    <source>
        <dbReference type="PROSITE-ProRule" id="PRU01240"/>
    </source>
</evidence>
<proteinExistence type="inferred from homology"/>
<feature type="active site" description="Charge relay system" evidence="6 7">
    <location>
        <position position="331"/>
    </location>
</feature>
<dbReference type="InterPro" id="IPR010435">
    <property type="entry name" value="C5a/SBT2-like_Fn3"/>
</dbReference>
<evidence type="ECO:0000256" key="6">
    <source>
        <dbReference type="PIRSR" id="PIRSR615500-1"/>
    </source>
</evidence>
<evidence type="ECO:0000256" key="4">
    <source>
        <dbReference type="ARBA" id="ARBA00022801"/>
    </source>
</evidence>
<dbReference type="SUPFAM" id="SSF52025">
    <property type="entry name" value="PA domain"/>
    <property type="match status" value="1"/>
</dbReference>
<evidence type="ECO:0000313" key="14">
    <source>
        <dbReference type="Proteomes" id="UP000000370"/>
    </source>
</evidence>
<dbReference type="Pfam" id="PF00082">
    <property type="entry name" value="Peptidase_S8"/>
    <property type="match status" value="1"/>
</dbReference>
<accession>A9KS87</accession>
<dbReference type="PROSITE" id="PS00138">
    <property type="entry name" value="SUBTILASE_SER"/>
    <property type="match status" value="1"/>
</dbReference>
<evidence type="ECO:0000256" key="8">
    <source>
        <dbReference type="RuleBase" id="RU003355"/>
    </source>
</evidence>
<dbReference type="CDD" id="cd07474">
    <property type="entry name" value="Peptidases_S8_subtilisin_Vpr-like"/>
    <property type="match status" value="1"/>
</dbReference>
<dbReference type="STRING" id="357809.Cphy_1747"/>
<evidence type="ECO:0000256" key="9">
    <source>
        <dbReference type="SAM" id="SignalP"/>
    </source>
</evidence>
<feature type="chain" id="PRO_5002740288" evidence="9">
    <location>
        <begin position="33"/>
        <end position="1565"/>
    </location>
</feature>
<keyword evidence="14" id="KW-1185">Reference proteome</keyword>
<keyword evidence="4 7" id="KW-0378">Hydrolase</keyword>
<dbReference type="PANTHER" id="PTHR43806">
    <property type="entry name" value="PEPTIDASE S8"/>
    <property type="match status" value="1"/>
</dbReference>
<evidence type="ECO:0000259" key="10">
    <source>
        <dbReference type="Pfam" id="PF00082"/>
    </source>
</evidence>
<gene>
    <name evidence="13" type="ordered locus">Cphy_1747</name>
</gene>
<keyword evidence="3 9" id="KW-0732">Signal</keyword>
<dbReference type="InterPro" id="IPR046450">
    <property type="entry name" value="PA_dom_sf"/>
</dbReference>
<evidence type="ECO:0000256" key="5">
    <source>
        <dbReference type="ARBA" id="ARBA00022825"/>
    </source>
</evidence>
<dbReference type="InterPro" id="IPR050131">
    <property type="entry name" value="Peptidase_S8_subtilisin-like"/>
</dbReference>
<dbReference type="InterPro" id="IPR023827">
    <property type="entry name" value="Peptidase_S8_Asp-AS"/>
</dbReference>
<dbReference type="RefSeq" id="WP_012199773.1">
    <property type="nucleotide sequence ID" value="NC_010001.1"/>
</dbReference>
<sequence length="1565" mass="166895" precursor="true">MKNKSMKRMLSLLVSILMIFGSIWLTPGVASAADIGSQKLQTSEANSAYQEKNLNGMPVVDNKNFTSDKTQITAKLSTEQFNLSDEEVDYVNKLADSLQTPVGAVGFTDLGSTNSQNVIVQFDVLPSRILNIYNKIHNIKGINSEATAAASLSKFKTSLKNSGISVKFGYEFHDVFNGVAVTMPANMIEKVAKLPGVYSVSPDYMMYAADDSNGYVNFNGVGMQESREVLRSAELNDMGFDGKGIKVGVLDTGIDYNHPDLKDNYRGGHDYVGGAVAKVDSSGNVSFIVPVSEDNDPMETTYKDWQAAAAANGTTLCPEVSAKGSEYYTSHGSHVSGTVAADGQNTSSPFNTLGIAPKADLYVYRVLGPYGSGPSSGIIAAINQSVIDGMQVINLSLGANQNTAYGADVIALNNACIAGTIVCVSAGNNAEPNNTPPRLGLSLGTPGTAYLPITVAASNYGGGATTFYMDAVANSSANVTASVPFNVVGRDVTNVFADNQITAANLNYVDGLGYQYTLVVGPMTGKLPGPTQLVQLQALADNSLKGQILVVKRGSLTFTDLPPQAKRLGAGAILIIDKDAEEGFISGITIGGEKINHLPVLSTTHQAGDALAASYNAAVVSSVPAYIRIGNMSKVQLDKTPASFSSIGPVTETAGIKPDIIAPGVDIMSTQPAFITNADHNSIDYSYAYARMNGTSMSCPHMTGISVLMRQAFPNASVAEIKARLMNTADPTLITSGVPATPQASVFEVGAGFVNPYRAIVTDTSTYVTVQDDIPGQKSGEILVNQTLSSLSFGTIKPSSTTTVNSRILPVTVHNTSVNEQTYYITGVYNDHTGYSRSSVDGVTISCTSTDVTVPAGQTGTFEVYTTVPVNCPKGYYEGYVHVTSNSGNDYVLPFAFATGDAPKPFIIDDAWIIKPVITANTNTNIRCTTYSNTTPFALAYEGDYPGGAMDILLLDLNDTPIGYFGTYSGMGKGDGTAKLYMNAITYQCYPIDKDGNIGTKQNIPEGAYHIAFADSDYYYPFGGLVVDNQRPVLTFNPTPNYEYSNGATTVHITGRIWSHAGQLLVDNKITSDNLAGSPLIGQELNGLIIGSTIYQYCDKDGYFDIPLNPSTASKTGIQTSTAYAQDYYAITYYSLLGSVVSTKTGNNRTNGTVNFNYTQSPVLSAVAATNSTAEVKLSYNPRLIAPVADDFKVQYSVNGGAFTDLMTTSFNYTAATAIANFTFAPFPVISEEQRIVVSVSYKGGTAVEAAGVVVPAAKLVGLTGDNGSLIATLDMVPTDGTAYPFEVSYTINGGDRQLLGNATYQNDGTATFNFTPFEKSSIAQNIVVYVNYKDTELSYSFGLTVGMGTLVLNYNLYQNKSISANEFTTSGMKFFQTGNFFECTKINVAEAKTEYGYHGLLMAGPHSDQVGTFTAKIDEQNNLTFTYYLYDGLKTTDTVTFVYSSTLFTSKNQGQLYKDYANTIQIQEKGASTGTFIVNNVTGTEFYVYLRSANSSGTTKVLAPPDPNKVITLQLTNDLTPQTLSFTYGSTLTQVIPAGTYMLEGYGTVVVTLDGVTYVEYNVK</sequence>
<feature type="domain" description="Peptidase S8/S53" evidence="10">
    <location>
        <begin position="242"/>
        <end position="751"/>
    </location>
</feature>
<dbReference type="KEGG" id="cpy:Cphy_1747"/>
<evidence type="ECO:0000313" key="13">
    <source>
        <dbReference type="EMBL" id="ABX42119.1"/>
    </source>
</evidence>
<feature type="active site" description="Charge relay system" evidence="6 7">
    <location>
        <position position="251"/>
    </location>
</feature>
<dbReference type="InterPro" id="IPR015500">
    <property type="entry name" value="Peptidase_S8_subtilisin-rel"/>
</dbReference>
<evidence type="ECO:0000256" key="1">
    <source>
        <dbReference type="ARBA" id="ARBA00011073"/>
    </source>
</evidence>
<reference evidence="14" key="1">
    <citation type="submission" date="2007-11" db="EMBL/GenBank/DDBJ databases">
        <title>Complete genome sequence of Clostridium phytofermentans ISDg.</title>
        <authorList>
            <person name="Leschine S.B."/>
            <person name="Warnick T.A."/>
            <person name="Blanchard J.L."/>
            <person name="Schnell D.J."/>
            <person name="Petit E.L."/>
            <person name="LaTouf W.G."/>
            <person name="Copeland A."/>
            <person name="Lucas S."/>
            <person name="Lapidus A."/>
            <person name="Barry K."/>
            <person name="Glavina del Rio T."/>
            <person name="Dalin E."/>
            <person name="Tice H."/>
            <person name="Pitluck S."/>
            <person name="Kiss H."/>
            <person name="Brettin T."/>
            <person name="Bruce D."/>
            <person name="Detter J.C."/>
            <person name="Han C."/>
            <person name="Kuske C."/>
            <person name="Schmutz J."/>
            <person name="Larimer F."/>
            <person name="Land M."/>
            <person name="Hauser L."/>
            <person name="Kyrpides N."/>
            <person name="Kim E.A."/>
            <person name="Richardson P."/>
        </authorList>
    </citation>
    <scope>NUCLEOTIDE SEQUENCE [LARGE SCALE GENOMIC DNA]</scope>
    <source>
        <strain evidence="14">ATCC 700394 / DSM 18823 / ISDg</strain>
    </source>
</reference>
<dbReference type="Gene3D" id="3.40.50.200">
    <property type="entry name" value="Peptidase S8/S53 domain"/>
    <property type="match status" value="2"/>
</dbReference>
<dbReference type="GO" id="GO:0006508">
    <property type="term" value="P:proteolysis"/>
    <property type="evidence" value="ECO:0007669"/>
    <property type="project" value="UniProtKB-KW"/>
</dbReference>
<dbReference type="Pfam" id="PF05922">
    <property type="entry name" value="Inhibitor_I9"/>
    <property type="match status" value="1"/>
</dbReference>
<keyword evidence="2 7" id="KW-0645">Protease</keyword>
<dbReference type="Pfam" id="PF06280">
    <property type="entry name" value="fn3_5"/>
    <property type="match status" value="1"/>
</dbReference>
<organism evidence="13 14">
    <name type="scientific">Lachnoclostridium phytofermentans (strain ATCC 700394 / DSM 18823 / ISDg)</name>
    <name type="common">Clostridium phytofermentans</name>
    <dbReference type="NCBI Taxonomy" id="357809"/>
    <lineage>
        <taxon>Bacteria</taxon>
        <taxon>Bacillati</taxon>
        <taxon>Bacillota</taxon>
        <taxon>Clostridia</taxon>
        <taxon>Lachnospirales</taxon>
        <taxon>Lachnospiraceae</taxon>
    </lineage>
</organism>
<dbReference type="Proteomes" id="UP000000370">
    <property type="component" value="Chromosome"/>
</dbReference>
<feature type="active site" description="Charge relay system" evidence="6 7">
    <location>
        <position position="696"/>
    </location>
</feature>
<feature type="signal peptide" evidence="9">
    <location>
        <begin position="1"/>
        <end position="32"/>
    </location>
</feature>
<protein>
    <submittedName>
        <fullName evidence="13">Peptidase S8 and S53 subtilisin kexin sedolisin</fullName>
    </submittedName>
</protein>
<dbReference type="EMBL" id="CP000885">
    <property type="protein sequence ID" value="ABX42119.1"/>
    <property type="molecule type" value="Genomic_DNA"/>
</dbReference>
<evidence type="ECO:0000256" key="2">
    <source>
        <dbReference type="ARBA" id="ARBA00022670"/>
    </source>
</evidence>
<dbReference type="InterPro" id="IPR010259">
    <property type="entry name" value="S8pro/Inhibitor_I9"/>
</dbReference>
<dbReference type="PROSITE" id="PS00136">
    <property type="entry name" value="SUBTILASE_ASP"/>
    <property type="match status" value="1"/>
</dbReference>
<dbReference type="InterPro" id="IPR022398">
    <property type="entry name" value="Peptidase_S8_His-AS"/>
</dbReference>
<dbReference type="InterPro" id="IPR034213">
    <property type="entry name" value="S8_Vpr-like"/>
</dbReference>
<evidence type="ECO:0000259" key="12">
    <source>
        <dbReference type="Pfam" id="PF06280"/>
    </source>
</evidence>
<comment type="similarity">
    <text evidence="1 7 8">Belongs to the peptidase S8 family.</text>
</comment>
<dbReference type="InterPro" id="IPR000209">
    <property type="entry name" value="Peptidase_S8/S53_dom"/>
</dbReference>
<feature type="domain" description="Inhibitor I9" evidence="11">
    <location>
        <begin position="149"/>
        <end position="207"/>
    </location>
</feature>
<dbReference type="GO" id="GO:0016020">
    <property type="term" value="C:membrane"/>
    <property type="evidence" value="ECO:0007669"/>
    <property type="project" value="InterPro"/>
</dbReference>
<evidence type="ECO:0000256" key="3">
    <source>
        <dbReference type="ARBA" id="ARBA00022729"/>
    </source>
</evidence>
<dbReference type="PROSITE" id="PS51892">
    <property type="entry name" value="SUBTILASE"/>
    <property type="match status" value="1"/>
</dbReference>
<dbReference type="PROSITE" id="PS00137">
    <property type="entry name" value="SUBTILASE_HIS"/>
    <property type="match status" value="1"/>
</dbReference>
<dbReference type="PRINTS" id="PR00723">
    <property type="entry name" value="SUBTILISIN"/>
</dbReference>
<dbReference type="GO" id="GO:0004252">
    <property type="term" value="F:serine-type endopeptidase activity"/>
    <property type="evidence" value="ECO:0007669"/>
    <property type="project" value="UniProtKB-UniRule"/>
</dbReference>
<dbReference type="InterPro" id="IPR023828">
    <property type="entry name" value="Peptidase_S8_Ser-AS"/>
</dbReference>
<feature type="domain" description="C5a peptidase/Subtilisin-like protease SBT2-like Fn3-like" evidence="12">
    <location>
        <begin position="811"/>
        <end position="895"/>
    </location>
</feature>
<dbReference type="HOGENOM" id="CLU_245702_0_0_9"/>
<dbReference type="PANTHER" id="PTHR43806:SF65">
    <property type="entry name" value="SERINE PROTEASE APRX"/>
    <property type="match status" value="1"/>
</dbReference>
<keyword evidence="5 7" id="KW-0720">Serine protease</keyword>
<evidence type="ECO:0000259" key="11">
    <source>
        <dbReference type="Pfam" id="PF05922"/>
    </source>
</evidence>